<evidence type="ECO:0000259" key="8">
    <source>
        <dbReference type="Pfam" id="PF00303"/>
    </source>
</evidence>
<dbReference type="GO" id="GO:0032259">
    <property type="term" value="P:methylation"/>
    <property type="evidence" value="ECO:0007669"/>
    <property type="project" value="UniProtKB-KW"/>
</dbReference>
<evidence type="ECO:0000256" key="3">
    <source>
        <dbReference type="ARBA" id="ARBA00022603"/>
    </source>
</evidence>
<comment type="subcellular location">
    <subcellularLocation>
        <location evidence="6">Cytoplasm</location>
    </subcellularLocation>
</comment>
<dbReference type="NCBIfam" id="TIGR03284">
    <property type="entry name" value="thym_sym"/>
    <property type="match status" value="1"/>
</dbReference>
<dbReference type="SUPFAM" id="SSF55831">
    <property type="entry name" value="Thymidylate synthase/dCMP hydroxymethylase"/>
    <property type="match status" value="1"/>
</dbReference>
<dbReference type="Gene3D" id="3.30.572.10">
    <property type="entry name" value="Thymidylate synthase/dCMP hydroxymethylase domain"/>
    <property type="match status" value="1"/>
</dbReference>
<proteinExistence type="inferred from homology"/>
<evidence type="ECO:0000313" key="10">
    <source>
        <dbReference type="Proteomes" id="UP001597191"/>
    </source>
</evidence>
<dbReference type="GO" id="GO:0004799">
    <property type="term" value="F:thymidylate synthase activity"/>
    <property type="evidence" value="ECO:0007669"/>
    <property type="project" value="UniProtKB-EC"/>
</dbReference>
<feature type="domain" description="Thymidylate synthase/dCMP hydroxymethylase" evidence="8">
    <location>
        <begin position="6"/>
        <end position="319"/>
    </location>
</feature>
<feature type="binding site" evidence="6">
    <location>
        <begin position="180"/>
        <end position="181"/>
    </location>
    <ligand>
        <name>dUMP</name>
        <dbReference type="ChEBI" id="CHEBI:246422"/>
        <note>ligand shared between dimeric partners</note>
    </ligand>
</feature>
<dbReference type="Proteomes" id="UP001597191">
    <property type="component" value="Unassembled WGS sequence"/>
</dbReference>
<dbReference type="EMBL" id="JBHTOH010000093">
    <property type="protein sequence ID" value="MFD1412101.1"/>
    <property type="molecule type" value="Genomic_DNA"/>
</dbReference>
<keyword evidence="3 6" id="KW-0489">Methyltransferase</keyword>
<comment type="similarity">
    <text evidence="6">Belongs to the thymidylate synthase family. Bacterial-type ThyA subfamily.</text>
</comment>
<feature type="binding site" description="in other chain" evidence="6">
    <location>
        <position position="231"/>
    </location>
    <ligand>
        <name>dUMP</name>
        <dbReference type="ChEBI" id="CHEBI:246422"/>
        <note>ligand shared between dimeric partners</note>
    </ligand>
</feature>
<dbReference type="InterPro" id="IPR045097">
    <property type="entry name" value="Thymidate_synth/dCMP_Mease"/>
</dbReference>
<dbReference type="Pfam" id="PF00303">
    <property type="entry name" value="Thymidylat_synt"/>
    <property type="match status" value="1"/>
</dbReference>
<dbReference type="RefSeq" id="WP_125648586.1">
    <property type="nucleotide sequence ID" value="NZ_JBHTOH010000093.1"/>
</dbReference>
<dbReference type="InterPro" id="IPR020940">
    <property type="entry name" value="Thymidylate_synthase_AS"/>
</dbReference>
<dbReference type="InterPro" id="IPR036926">
    <property type="entry name" value="Thymidate_synth/dCMP_Mease_sf"/>
</dbReference>
<evidence type="ECO:0000256" key="2">
    <source>
        <dbReference type="ARBA" id="ARBA00022490"/>
    </source>
</evidence>
<feature type="binding site" evidence="6">
    <location>
        <position position="318"/>
    </location>
    <ligand>
        <name>(6R)-5,10-methylene-5,6,7,8-tetrahydrofolate</name>
        <dbReference type="ChEBI" id="CHEBI:15636"/>
    </ligand>
</feature>
<dbReference type="NCBIfam" id="NF002496">
    <property type="entry name" value="PRK01827.1-2"/>
    <property type="match status" value="1"/>
</dbReference>
<dbReference type="HAMAP" id="MF_00008">
    <property type="entry name" value="Thymidy_synth_bact"/>
    <property type="match status" value="1"/>
</dbReference>
<feature type="active site" description="Nucleophile" evidence="6">
    <location>
        <position position="200"/>
    </location>
</feature>
<protein>
    <recommendedName>
        <fullName evidence="1 6">Thymidylate synthase</fullName>
        <shortName evidence="6">TS</shortName>
        <shortName evidence="6">TSase</shortName>
        <ecNumber evidence="1 6">2.1.1.45</ecNumber>
    </recommendedName>
</protein>
<feature type="binding site" description="in other chain" evidence="6">
    <location>
        <position position="25"/>
    </location>
    <ligand>
        <name>dUMP</name>
        <dbReference type="ChEBI" id="CHEBI:246422"/>
        <note>ligand shared between dimeric partners</note>
    </ligand>
</feature>
<comment type="subunit">
    <text evidence="6">Homodimer.</text>
</comment>
<evidence type="ECO:0000256" key="4">
    <source>
        <dbReference type="ARBA" id="ARBA00022679"/>
    </source>
</evidence>
<evidence type="ECO:0000256" key="6">
    <source>
        <dbReference type="HAMAP-Rule" id="MF_00008"/>
    </source>
</evidence>
<keyword evidence="2 6" id="KW-0963">Cytoplasm</keyword>
<feature type="active site" evidence="7">
    <location>
        <position position="200"/>
    </location>
</feature>
<dbReference type="PRINTS" id="PR00108">
    <property type="entry name" value="THYMDSNTHASE"/>
</dbReference>
<gene>
    <name evidence="6" type="primary">thyA</name>
    <name evidence="9" type="ORF">ACFQ4R_10970</name>
</gene>
<dbReference type="PANTHER" id="PTHR11548">
    <property type="entry name" value="THYMIDYLATE SYNTHASE 1"/>
    <property type="match status" value="1"/>
</dbReference>
<dbReference type="InterPro" id="IPR023451">
    <property type="entry name" value="Thymidate_synth/dCMP_Mease_dom"/>
</dbReference>
<comment type="pathway">
    <text evidence="6">Pyrimidine metabolism; dTTP biosynthesis.</text>
</comment>
<comment type="caution">
    <text evidence="6">Lacks conserved residue(s) required for the propagation of feature annotation.</text>
</comment>
<feature type="binding site" evidence="6">
    <location>
        <position position="223"/>
    </location>
    <ligand>
        <name>(6R)-5,10-methylene-5,6,7,8-tetrahydrofolate</name>
        <dbReference type="ChEBI" id="CHEBI:15636"/>
    </ligand>
</feature>
<feature type="binding site" description="in other chain" evidence="6">
    <location>
        <begin position="261"/>
        <end position="263"/>
    </location>
    <ligand>
        <name>dUMP</name>
        <dbReference type="ChEBI" id="CHEBI:246422"/>
        <note>ligand shared between dimeric partners</note>
    </ligand>
</feature>
<dbReference type="CDD" id="cd00351">
    <property type="entry name" value="TS_Pyrimidine_HMase"/>
    <property type="match status" value="1"/>
</dbReference>
<name>A0ABW4BQL0_9LACO</name>
<evidence type="ECO:0000313" key="9">
    <source>
        <dbReference type="EMBL" id="MFD1412101.1"/>
    </source>
</evidence>
<comment type="caution">
    <text evidence="9">The sequence shown here is derived from an EMBL/GenBank/DDBJ whole genome shotgun (WGS) entry which is preliminary data.</text>
</comment>
<keyword evidence="4 6" id="KW-0808">Transferase</keyword>
<keyword evidence="10" id="KW-1185">Reference proteome</keyword>
<accession>A0ABW4BQL0</accession>
<keyword evidence="5 6" id="KW-0545">Nucleotide biosynthesis</keyword>
<dbReference type="PANTHER" id="PTHR11548:SF9">
    <property type="entry name" value="THYMIDYLATE SYNTHASE"/>
    <property type="match status" value="1"/>
</dbReference>
<reference evidence="10" key="1">
    <citation type="journal article" date="2019" name="Int. J. Syst. Evol. Microbiol.">
        <title>The Global Catalogue of Microorganisms (GCM) 10K type strain sequencing project: providing services to taxonomists for standard genome sequencing and annotation.</title>
        <authorList>
            <consortium name="The Broad Institute Genomics Platform"/>
            <consortium name="The Broad Institute Genome Sequencing Center for Infectious Disease"/>
            <person name="Wu L."/>
            <person name="Ma J."/>
        </authorList>
    </citation>
    <scope>NUCLEOTIDE SEQUENCE [LARGE SCALE GENOMIC DNA]</scope>
    <source>
        <strain evidence="10">CCM 8937</strain>
    </source>
</reference>
<sequence>MNRNEQTYLNFLETILTQGHYKEDRTKTGTYSIFGYQMRFDLQAGFPLMTTKKVPFGLIKSELLWFLKGDTNIRYLLQHHNHIWDEWAFTKYIASSDYQGPDLTDFGHRAVTDPDFAKVYQQEHQAFCEQILTDEQFAAKYGDLGQIYGSQWRAWRTSQGNTIDQLAAVIEAIKTTPDSRRLIVSAWNPEDIPSMALPPCHTLFQFYVNDGRLSLQLYQRSGDAFLGVPFNIASYALLTALVAQQTGLVPGEFIHTLGDAHIYSNHLDQVRQQLARTPQAAPKLLLPTAIKADLADYQVAEIKLEGYQPLPAIKAPVAV</sequence>
<comment type="function">
    <text evidence="6">Catalyzes the reductive methylation of 2'-deoxyuridine-5'-monophosphate (dUMP) to 2'-deoxythymidine-5'-monophosphate (dTMP) while utilizing 5,10-methylenetetrahydrofolate (mTHF) as the methyl donor and reductant in the reaction, yielding dihydrofolate (DHF) as a by-product. This enzymatic reaction provides an intracellular de novo source of dTMP, an essential precursor for DNA biosynthesis.</text>
</comment>
<comment type="catalytic activity">
    <reaction evidence="6">
        <text>dUMP + (6R)-5,10-methylene-5,6,7,8-tetrahydrofolate = 7,8-dihydrofolate + dTMP</text>
        <dbReference type="Rhea" id="RHEA:12104"/>
        <dbReference type="ChEBI" id="CHEBI:15636"/>
        <dbReference type="ChEBI" id="CHEBI:57451"/>
        <dbReference type="ChEBI" id="CHEBI:63528"/>
        <dbReference type="ChEBI" id="CHEBI:246422"/>
        <dbReference type="EC" id="2.1.1.45"/>
    </reaction>
</comment>
<dbReference type="PROSITE" id="PS00091">
    <property type="entry name" value="THYMIDYLATE_SYNTHASE"/>
    <property type="match status" value="1"/>
</dbReference>
<evidence type="ECO:0000256" key="7">
    <source>
        <dbReference type="PROSITE-ProRule" id="PRU10016"/>
    </source>
</evidence>
<dbReference type="EC" id="2.1.1.45" evidence="1 6"/>
<dbReference type="InterPro" id="IPR000398">
    <property type="entry name" value="Thymidylate_synthase"/>
</dbReference>
<evidence type="ECO:0000256" key="5">
    <source>
        <dbReference type="ARBA" id="ARBA00022727"/>
    </source>
</evidence>
<organism evidence="9 10">
    <name type="scientific">Lapidilactobacillus gannanensis</name>
    <dbReference type="NCBI Taxonomy" id="2486002"/>
    <lineage>
        <taxon>Bacteria</taxon>
        <taxon>Bacillati</taxon>
        <taxon>Bacillota</taxon>
        <taxon>Bacilli</taxon>
        <taxon>Lactobacillales</taxon>
        <taxon>Lactobacillaceae</taxon>
        <taxon>Lapidilactobacillus</taxon>
    </lineage>
</organism>
<evidence type="ECO:0000256" key="1">
    <source>
        <dbReference type="ARBA" id="ARBA00011947"/>
    </source>
</evidence>
<feature type="binding site" description="in other chain" evidence="6">
    <location>
        <begin position="220"/>
        <end position="223"/>
    </location>
    <ligand>
        <name>dUMP</name>
        <dbReference type="ChEBI" id="CHEBI:246422"/>
        <note>ligand shared between dimeric partners</note>
    </ligand>
</feature>